<comment type="caution">
    <text evidence="1">The sequence shown here is derived from an EMBL/GenBank/DDBJ whole genome shotgun (WGS) entry which is preliminary data.</text>
</comment>
<dbReference type="SUPFAM" id="SSF52047">
    <property type="entry name" value="RNI-like"/>
    <property type="match status" value="1"/>
</dbReference>
<proteinExistence type="predicted"/>
<dbReference type="OrthoDB" id="3541472at2759"/>
<evidence type="ECO:0000313" key="1">
    <source>
        <dbReference type="EMBL" id="KAG7441712.1"/>
    </source>
</evidence>
<dbReference type="AlphaFoldDB" id="A0A9P8APC2"/>
<dbReference type="GeneID" id="66112919"/>
<sequence length="479" mass="54762">MLLSVPNEILNRIAFEADSLTRQHLRSTCQRLHDVATPLVFESVNIDLSWGLHPSSASIFLKSLISGSKLAQHIIRLSLYLPQNFQLCCSWFELHSFDDLFLQAIPSMVSLKSLCLNSNKNWEPNYAKLMFERFGNLPLLSSLKIDRRGNWDIPLSPFRHIRDINLNYWGQISNELITFLGYNPDIESIDAYVWSQSIDNDQSGSISWLFSSLPTGTYSTVKTLKIGGGMYSELYAYEIPKLIPHLRHLESLTMRSITIPDEFWDGLQEQGICLVSLTYHEPTLTLLSYLSSYTGLRELSLNMSSASTNGNLHISSLLLTIITSNSSSLTTVHIEPHNSGAWCLDHPMLDALVLCRGLKSLHVCADKSRTTAEENNVIDRILQAFMSSWPNLWDLQINTVSRSYGYNAERTTASEMHGRILALRFTPPPQERPRLQLSSDFATYSVKIHDQMNNIHAFKVQHMKYYGDKESWRKYKFWK</sequence>
<name>A0A9P8APC2_9AGAR</name>
<keyword evidence="2" id="KW-1185">Reference proteome</keyword>
<accession>A0A9P8APC2</accession>
<gene>
    <name evidence="1" type="ORF">BT62DRAFT_997006</name>
</gene>
<dbReference type="Proteomes" id="UP000812287">
    <property type="component" value="Unassembled WGS sequence"/>
</dbReference>
<dbReference type="RefSeq" id="XP_043035212.1">
    <property type="nucleotide sequence ID" value="XM_043190622.1"/>
</dbReference>
<evidence type="ECO:0008006" key="3">
    <source>
        <dbReference type="Google" id="ProtNLM"/>
    </source>
</evidence>
<protein>
    <recommendedName>
        <fullName evidence="3">F-box domain-containing protein</fullName>
    </recommendedName>
</protein>
<dbReference type="EMBL" id="MU250557">
    <property type="protein sequence ID" value="KAG7441712.1"/>
    <property type="molecule type" value="Genomic_DNA"/>
</dbReference>
<organism evidence="1 2">
    <name type="scientific">Guyanagaster necrorhizus</name>
    <dbReference type="NCBI Taxonomy" id="856835"/>
    <lineage>
        <taxon>Eukaryota</taxon>
        <taxon>Fungi</taxon>
        <taxon>Dikarya</taxon>
        <taxon>Basidiomycota</taxon>
        <taxon>Agaricomycotina</taxon>
        <taxon>Agaricomycetes</taxon>
        <taxon>Agaricomycetidae</taxon>
        <taxon>Agaricales</taxon>
        <taxon>Marasmiineae</taxon>
        <taxon>Physalacriaceae</taxon>
        <taxon>Guyanagaster</taxon>
    </lineage>
</organism>
<reference evidence="1" key="1">
    <citation type="submission" date="2020-11" db="EMBL/GenBank/DDBJ databases">
        <title>Adaptations for nitrogen fixation in a non-lichenized fungal sporocarp promotes dispersal by wood-feeding termites.</title>
        <authorList>
            <consortium name="DOE Joint Genome Institute"/>
            <person name="Koch R.A."/>
            <person name="Yoon G."/>
            <person name="Arayal U."/>
            <person name="Lail K."/>
            <person name="Amirebrahimi M."/>
            <person name="Labutti K."/>
            <person name="Lipzen A."/>
            <person name="Riley R."/>
            <person name="Barry K."/>
            <person name="Henrissat B."/>
            <person name="Grigoriev I.V."/>
            <person name="Herr J.R."/>
            <person name="Aime M.C."/>
        </authorList>
    </citation>
    <scope>NUCLEOTIDE SEQUENCE</scope>
    <source>
        <strain evidence="1">MCA 3950</strain>
    </source>
</reference>
<evidence type="ECO:0000313" key="2">
    <source>
        <dbReference type="Proteomes" id="UP000812287"/>
    </source>
</evidence>